<organism evidence="2 3">
    <name type="scientific">Polaribacter porphyrae</name>
    <dbReference type="NCBI Taxonomy" id="1137780"/>
    <lineage>
        <taxon>Bacteria</taxon>
        <taxon>Pseudomonadati</taxon>
        <taxon>Bacteroidota</taxon>
        <taxon>Flavobacteriia</taxon>
        <taxon>Flavobacteriales</taxon>
        <taxon>Flavobacteriaceae</taxon>
    </lineage>
</organism>
<dbReference type="EMBL" id="MSCN01000001">
    <property type="protein sequence ID" value="PQJ80693.1"/>
    <property type="molecule type" value="Genomic_DNA"/>
</dbReference>
<proteinExistence type="predicted"/>
<reference evidence="2 3" key="1">
    <citation type="submission" date="2016-12" db="EMBL/GenBank/DDBJ databases">
        <title>Trade-off between light-utilization and light-protection in marine flavobacteria.</title>
        <authorList>
            <person name="Kumagai Y."/>
            <person name="Yoshizawa S."/>
            <person name="Kogure K."/>
            <person name="Iwasaki W."/>
        </authorList>
    </citation>
    <scope>NUCLEOTIDE SEQUENCE [LARGE SCALE GENOMIC DNA]</scope>
    <source>
        <strain evidence="2 3">NBRC 108759</strain>
    </source>
</reference>
<evidence type="ECO:0000313" key="2">
    <source>
        <dbReference type="EMBL" id="PQJ80693.1"/>
    </source>
</evidence>
<dbReference type="InterPro" id="IPR021354">
    <property type="entry name" value="DUF2975"/>
</dbReference>
<dbReference type="RefSeq" id="WP_105017298.1">
    <property type="nucleotide sequence ID" value="NZ_MSCN01000001.1"/>
</dbReference>
<comment type="caution">
    <text evidence="2">The sequence shown here is derived from an EMBL/GenBank/DDBJ whole genome shotgun (WGS) entry which is preliminary data.</text>
</comment>
<feature type="transmembrane region" description="Helical" evidence="1">
    <location>
        <begin position="104"/>
        <end position="123"/>
    </location>
</feature>
<feature type="transmembrane region" description="Helical" evidence="1">
    <location>
        <begin position="54"/>
        <end position="77"/>
    </location>
</feature>
<name>A0A2S7WSX8_9FLAO</name>
<dbReference type="Proteomes" id="UP000238882">
    <property type="component" value="Unassembled WGS sequence"/>
</dbReference>
<sequence length="167" mass="19071">MRKIHILKAIIDLVWIISMPAILLVIGLVLAVLFRDLSGLDIKINSVNFNANDWLSKTLLIISALNYLLILAALYFFRKTLRYFINTKIFDIIVISSFKKIGNLLSISGIVSISISFIIRIYYQQKISFELGLNEHIVLICLGLFFLILSEVFKIAKAHKQENDLTI</sequence>
<keyword evidence="1" id="KW-0812">Transmembrane</keyword>
<evidence type="ECO:0008006" key="4">
    <source>
        <dbReference type="Google" id="ProtNLM"/>
    </source>
</evidence>
<protein>
    <recommendedName>
        <fullName evidence="4">DUF2975 domain-containing protein</fullName>
    </recommendedName>
</protein>
<evidence type="ECO:0000313" key="3">
    <source>
        <dbReference type="Proteomes" id="UP000238882"/>
    </source>
</evidence>
<evidence type="ECO:0000256" key="1">
    <source>
        <dbReference type="SAM" id="Phobius"/>
    </source>
</evidence>
<keyword evidence="1" id="KW-0472">Membrane</keyword>
<dbReference type="OrthoDB" id="1448668at2"/>
<feature type="transmembrane region" description="Helical" evidence="1">
    <location>
        <begin position="135"/>
        <end position="153"/>
    </location>
</feature>
<keyword evidence="3" id="KW-1185">Reference proteome</keyword>
<keyword evidence="1" id="KW-1133">Transmembrane helix</keyword>
<gene>
    <name evidence="2" type="ORF">BTO18_16610</name>
</gene>
<dbReference type="AlphaFoldDB" id="A0A2S7WSX8"/>
<feature type="transmembrane region" description="Helical" evidence="1">
    <location>
        <begin position="12"/>
        <end position="34"/>
    </location>
</feature>
<dbReference type="Pfam" id="PF11188">
    <property type="entry name" value="DUF2975"/>
    <property type="match status" value="1"/>
</dbReference>
<accession>A0A2S7WSX8</accession>